<proteinExistence type="inferred from homology"/>
<evidence type="ECO:0000256" key="7">
    <source>
        <dbReference type="RuleBase" id="RU363032"/>
    </source>
</evidence>
<name>A0A9X3SHT0_9ACTN</name>
<dbReference type="Proteomes" id="UP001147653">
    <property type="component" value="Unassembled WGS sequence"/>
</dbReference>
<evidence type="ECO:0000256" key="3">
    <source>
        <dbReference type="ARBA" id="ARBA00022475"/>
    </source>
</evidence>
<protein>
    <submittedName>
        <fullName evidence="10">Sugar ABC transporter permease</fullName>
    </submittedName>
</protein>
<feature type="transmembrane region" description="Helical" evidence="7">
    <location>
        <begin position="87"/>
        <end position="110"/>
    </location>
</feature>
<accession>A0A9X3SHT0</accession>
<dbReference type="EMBL" id="JAPDDP010000054">
    <property type="protein sequence ID" value="MDA0183467.1"/>
    <property type="molecule type" value="Genomic_DNA"/>
</dbReference>
<comment type="subcellular location">
    <subcellularLocation>
        <location evidence="1 7">Cell membrane</location>
        <topology evidence="1 7">Multi-pass membrane protein</topology>
    </subcellularLocation>
</comment>
<feature type="compositionally biased region" description="Low complexity" evidence="8">
    <location>
        <begin position="1"/>
        <end position="15"/>
    </location>
</feature>
<dbReference type="PANTHER" id="PTHR43227:SF11">
    <property type="entry name" value="BLL4140 PROTEIN"/>
    <property type="match status" value="1"/>
</dbReference>
<gene>
    <name evidence="10" type="ORF">OJ997_24370</name>
</gene>
<evidence type="ECO:0000256" key="1">
    <source>
        <dbReference type="ARBA" id="ARBA00004651"/>
    </source>
</evidence>
<evidence type="ECO:0000256" key="6">
    <source>
        <dbReference type="ARBA" id="ARBA00023136"/>
    </source>
</evidence>
<feature type="transmembrane region" description="Helical" evidence="7">
    <location>
        <begin position="174"/>
        <end position="195"/>
    </location>
</feature>
<dbReference type="GO" id="GO:0005886">
    <property type="term" value="C:plasma membrane"/>
    <property type="evidence" value="ECO:0007669"/>
    <property type="project" value="UniProtKB-SubCell"/>
</dbReference>
<organism evidence="10 11">
    <name type="scientific">Solirubrobacter phytolaccae</name>
    <dbReference type="NCBI Taxonomy" id="1404360"/>
    <lineage>
        <taxon>Bacteria</taxon>
        <taxon>Bacillati</taxon>
        <taxon>Actinomycetota</taxon>
        <taxon>Thermoleophilia</taxon>
        <taxon>Solirubrobacterales</taxon>
        <taxon>Solirubrobacteraceae</taxon>
        <taxon>Solirubrobacter</taxon>
    </lineage>
</organism>
<feature type="domain" description="ABC transmembrane type-1" evidence="9">
    <location>
        <begin position="88"/>
        <end position="301"/>
    </location>
</feature>
<feature type="region of interest" description="Disordered" evidence="8">
    <location>
        <begin position="1"/>
        <end position="20"/>
    </location>
</feature>
<dbReference type="SUPFAM" id="SSF161098">
    <property type="entry name" value="MetI-like"/>
    <property type="match status" value="1"/>
</dbReference>
<evidence type="ECO:0000313" key="11">
    <source>
        <dbReference type="Proteomes" id="UP001147653"/>
    </source>
</evidence>
<dbReference type="PANTHER" id="PTHR43227">
    <property type="entry name" value="BLL4140 PROTEIN"/>
    <property type="match status" value="1"/>
</dbReference>
<keyword evidence="3" id="KW-1003">Cell membrane</keyword>
<comment type="caution">
    <text evidence="10">The sequence shown here is derived from an EMBL/GenBank/DDBJ whole genome shotgun (WGS) entry which is preliminary data.</text>
</comment>
<dbReference type="AlphaFoldDB" id="A0A9X3SHT0"/>
<dbReference type="PROSITE" id="PS50928">
    <property type="entry name" value="ABC_TM1"/>
    <property type="match status" value="1"/>
</dbReference>
<keyword evidence="6 7" id="KW-0472">Membrane</keyword>
<comment type="similarity">
    <text evidence="7">Belongs to the binding-protein-dependent transport system permease family.</text>
</comment>
<dbReference type="Pfam" id="PF00528">
    <property type="entry name" value="BPD_transp_1"/>
    <property type="match status" value="1"/>
</dbReference>
<dbReference type="Gene3D" id="1.10.3720.10">
    <property type="entry name" value="MetI-like"/>
    <property type="match status" value="1"/>
</dbReference>
<dbReference type="CDD" id="cd06261">
    <property type="entry name" value="TM_PBP2"/>
    <property type="match status" value="1"/>
</dbReference>
<evidence type="ECO:0000256" key="2">
    <source>
        <dbReference type="ARBA" id="ARBA00022448"/>
    </source>
</evidence>
<evidence type="ECO:0000256" key="5">
    <source>
        <dbReference type="ARBA" id="ARBA00022989"/>
    </source>
</evidence>
<dbReference type="InterPro" id="IPR035906">
    <property type="entry name" value="MetI-like_sf"/>
</dbReference>
<evidence type="ECO:0000256" key="4">
    <source>
        <dbReference type="ARBA" id="ARBA00022692"/>
    </source>
</evidence>
<dbReference type="InterPro" id="IPR000515">
    <property type="entry name" value="MetI-like"/>
</dbReference>
<feature type="transmembrane region" description="Helical" evidence="7">
    <location>
        <begin position="280"/>
        <end position="301"/>
    </location>
</feature>
<dbReference type="InterPro" id="IPR050809">
    <property type="entry name" value="UgpAE/MalFG_permease"/>
</dbReference>
<keyword evidence="2 7" id="KW-0813">Transport</keyword>
<evidence type="ECO:0000256" key="8">
    <source>
        <dbReference type="SAM" id="MobiDB-lite"/>
    </source>
</evidence>
<sequence>MGVAAAPLEAAAREGSPGERPPGEPRLVGYLYVLPAFAVFAVFVLVPLVHAAWISLWDWNGLPNSPATWAGIGNYTDVFTDEQLRSAFVHALILLVFYAVLPILIGLLLAGVMARARVRGLALFRTILFLPQVIAMVVVATMWKMIYDPENGALNRFLGWFGIEGKSWLGDFSLALPSVGLIGTWVYFGLAMVLLTAGVQKIPPSLYDAARVDGAGPFREFLAVTLPGLRGEIAVALTLTTIYALRNFDLVYITTQGGPGDSTTVPAFQVFSRAFQGSQVGSAAAVGITLTFVIFLISFAINRVAERST</sequence>
<evidence type="ECO:0000313" key="10">
    <source>
        <dbReference type="EMBL" id="MDA0183467.1"/>
    </source>
</evidence>
<dbReference type="GO" id="GO:0055085">
    <property type="term" value="P:transmembrane transport"/>
    <property type="evidence" value="ECO:0007669"/>
    <property type="project" value="InterPro"/>
</dbReference>
<keyword evidence="5 7" id="KW-1133">Transmembrane helix</keyword>
<feature type="transmembrane region" description="Helical" evidence="7">
    <location>
        <begin position="122"/>
        <end position="143"/>
    </location>
</feature>
<evidence type="ECO:0000259" key="9">
    <source>
        <dbReference type="PROSITE" id="PS50928"/>
    </source>
</evidence>
<feature type="transmembrane region" description="Helical" evidence="7">
    <location>
        <begin position="30"/>
        <end position="56"/>
    </location>
</feature>
<dbReference type="RefSeq" id="WP_270027856.1">
    <property type="nucleotide sequence ID" value="NZ_JAPDDP010000054.1"/>
</dbReference>
<keyword evidence="4 7" id="KW-0812">Transmembrane</keyword>
<reference evidence="10" key="1">
    <citation type="submission" date="2022-10" db="EMBL/GenBank/DDBJ databases">
        <title>The WGS of Solirubrobacter phytolaccae KCTC 29190.</title>
        <authorList>
            <person name="Jiang Z."/>
        </authorList>
    </citation>
    <scope>NUCLEOTIDE SEQUENCE</scope>
    <source>
        <strain evidence="10">KCTC 29190</strain>
    </source>
</reference>
<keyword evidence="11" id="KW-1185">Reference proteome</keyword>